<proteinExistence type="predicted"/>
<evidence type="ECO:0000313" key="2">
    <source>
        <dbReference type="EMBL" id="MCX2724792.1"/>
    </source>
</evidence>
<dbReference type="RefSeq" id="WP_265965077.1">
    <property type="nucleotide sequence ID" value="NZ_JAPEVI010000003.1"/>
</dbReference>
<reference evidence="2 3" key="1">
    <citation type="journal article" date="2016" name="Int. J. Syst. Evol. Microbiol.">
        <title>Labrenzia salina sp. nov., isolated from the rhizosphere of the halophyte Arthrocnemum macrostachyum.</title>
        <authorList>
            <person name="Camacho M."/>
            <person name="Redondo-Gomez S."/>
            <person name="Rodriguez-Llorente I."/>
            <person name="Rohde M."/>
            <person name="Sproer C."/>
            <person name="Schumann P."/>
            <person name="Klenk H.P."/>
            <person name="Montero-Calasanz M.D.C."/>
        </authorList>
    </citation>
    <scope>NUCLEOTIDE SEQUENCE [LARGE SCALE GENOMIC DNA]</scope>
    <source>
        <strain evidence="2 3">DSM 29163</strain>
    </source>
</reference>
<accession>A0ABT3R6Y8</accession>
<evidence type="ECO:0000256" key="1">
    <source>
        <dbReference type="SAM" id="SignalP"/>
    </source>
</evidence>
<dbReference type="Proteomes" id="UP001300261">
    <property type="component" value="Unassembled WGS sequence"/>
</dbReference>
<keyword evidence="3" id="KW-1185">Reference proteome</keyword>
<sequence length="420" mass="44230">MRHLFKAPAWLAGLMTGAFVLAGPALALSGQYETPPEQDPAVVLDGKELGPGYAVLPPVRSDGFLRIYQLQTDLGVEQVEGDGLLKLRLSEMRVLVALEGLKKDASFMAGLKQAAMKPVDFVGSTVTDPVGTAKSTVSGVGRMFGRLAKGVEAVATGKGGSPAEIASTITGQGSARRELAVDLGVDPYTFYRPLSDKLNETASVTAAGSWTVKAITGLLPGGLIVNTASAADDYRNLVVDSTPSELQDRTAAAFRNAGVSEATITNISASPFYTATEKAVIAYQLQAMPGVRDLELVAAKAAEADSRDVAYFQLRRVVLLETYNRSISPLGDMKLVSGIPVAIRRDGIAAVVMPLDIVAWTETAARTFSTLQEGLRDLALPPSGVDFLVTGDVTPMAAERIASFGWEITGNYPMPAGSVH</sequence>
<feature type="signal peptide" evidence="1">
    <location>
        <begin position="1"/>
        <end position="27"/>
    </location>
</feature>
<dbReference type="EMBL" id="JAPEVI010000003">
    <property type="protein sequence ID" value="MCX2724792.1"/>
    <property type="molecule type" value="Genomic_DNA"/>
</dbReference>
<name>A0ABT3R6Y8_9HYPH</name>
<organism evidence="2 3">
    <name type="scientific">Roseibium salinum</name>
    <dbReference type="NCBI Taxonomy" id="1604349"/>
    <lineage>
        <taxon>Bacteria</taxon>
        <taxon>Pseudomonadati</taxon>
        <taxon>Pseudomonadota</taxon>
        <taxon>Alphaproteobacteria</taxon>
        <taxon>Hyphomicrobiales</taxon>
        <taxon>Stappiaceae</taxon>
        <taxon>Roseibium</taxon>
    </lineage>
</organism>
<protein>
    <submittedName>
        <fullName evidence="2">Uncharacterized protein</fullName>
    </submittedName>
</protein>
<comment type="caution">
    <text evidence="2">The sequence shown here is derived from an EMBL/GenBank/DDBJ whole genome shotgun (WGS) entry which is preliminary data.</text>
</comment>
<feature type="chain" id="PRO_5045485331" evidence="1">
    <location>
        <begin position="28"/>
        <end position="420"/>
    </location>
</feature>
<gene>
    <name evidence="2" type="ORF">ON753_20865</name>
</gene>
<keyword evidence="1" id="KW-0732">Signal</keyword>
<evidence type="ECO:0000313" key="3">
    <source>
        <dbReference type="Proteomes" id="UP001300261"/>
    </source>
</evidence>